<dbReference type="OrthoDB" id="2501813at2759"/>
<keyword evidence="4" id="KW-1185">Reference proteome</keyword>
<sequence length="880" mass="97679">MKLSNSSSPTATIHNLSPPSLCSQMRANQMSTDQQNYPSGPTLPPLRPFSFSSNPKSVAQFSSYSLSHSINFPAHSASPMPQLSQSSPPPSTRTFNRTNHQKIYRSYPDSSARRDRDQDKQFNPIQSQPSVDRLNSISPCSRHRGDTNSRRASQAHLITPTASNSNLYNQRLKRSANRAELDHPSAHGNERFVHSEAHTSLKTQTKKSKNDHIPQGNSQVTHENEVFVKSEYLTPHLPSKPLPSQSATSPAISHCDSSNSGVKPPPSDSETHKSNPPHHLPPINSVTVWQAQHNVKPIEARNSIKGQQMTAAHERKLIKPCDKHALLASSNKSSRSPDSQIANQNPVPKHKPEAIEEPTSPLAIGFLQPQNLTPMQQVIKLREEQKQLIEQRRNSSAGHSCLNSASLSSSVDQTIAVNIASSTHNKKNGLMKLIWHPESDNHTPSSSNLKPQKLLWDPPPPNINVSSMKIADFSRQKSVSYQQHQKPAQNQQTHSSPVSNSDYPKCHPSFGSGSVIASRRGQEVREKVKGMVLTSQDSQVHLLEHQSIKSAPICSGFLQAPPQNEDVTKIAQNSPKNMNGQQEMTCKSHVHNFQQPFSIAKVNSQLPNLNHGIQKSMQPNITTKISHDPGPGHPHFASFSSSQGLERRKTIHAGSVIQVPSLTHLMKKQGQSHGSVLQTRQSDNLNNQHAKIPPLDSRSANTMPTFSNSKESRNQHQDRMNEICSTGNQSNPCLSSKVPDPQASNTQLSPSSLRCPQQVPHHRSVASAGGPGIPPKHLFLQLFETFYDSLSDCQTLQSNLEDQKQRSDQLINLLQQSSGVFEKMLEDRMAALQRDFTREIQLLESRIESLEDRTSMNNCSFDIDQHTNLAQDRTKYRINN</sequence>
<evidence type="ECO:0000313" key="4">
    <source>
        <dbReference type="Proteomes" id="UP000324748"/>
    </source>
</evidence>
<feature type="region of interest" description="Disordered" evidence="2">
    <location>
        <begin position="626"/>
        <end position="646"/>
    </location>
</feature>
<feature type="compositionally biased region" description="Polar residues" evidence="2">
    <location>
        <begin position="698"/>
        <end position="709"/>
    </location>
</feature>
<feature type="compositionally biased region" description="Basic and acidic residues" evidence="2">
    <location>
        <begin position="710"/>
        <end position="721"/>
    </location>
</feature>
<evidence type="ECO:0000313" key="3">
    <source>
        <dbReference type="EMBL" id="KAA1112543.1"/>
    </source>
</evidence>
<reference evidence="3 4" key="1">
    <citation type="submission" date="2019-05" db="EMBL/GenBank/DDBJ databases">
        <title>Emergence of the Ug99 lineage of the wheat stem rust pathogen through somatic hybridization.</title>
        <authorList>
            <person name="Li F."/>
            <person name="Upadhyaya N.M."/>
            <person name="Sperschneider J."/>
            <person name="Matny O."/>
            <person name="Nguyen-Phuc H."/>
            <person name="Mago R."/>
            <person name="Raley C."/>
            <person name="Miller M.E."/>
            <person name="Silverstein K.A.T."/>
            <person name="Henningsen E."/>
            <person name="Hirsch C.D."/>
            <person name="Visser B."/>
            <person name="Pretorius Z.A."/>
            <person name="Steffenson B.J."/>
            <person name="Schwessinger B."/>
            <person name="Dodds P.N."/>
            <person name="Figueroa M."/>
        </authorList>
    </citation>
    <scope>NUCLEOTIDE SEQUENCE [LARGE SCALE GENOMIC DNA]</scope>
    <source>
        <strain evidence="3">21-0</strain>
    </source>
</reference>
<feature type="compositionally biased region" description="Polar residues" evidence="2">
    <location>
        <begin position="742"/>
        <end position="755"/>
    </location>
</feature>
<feature type="region of interest" description="Disordered" evidence="2">
    <location>
        <begin position="236"/>
        <end position="283"/>
    </location>
</feature>
<feature type="compositionally biased region" description="Polar residues" evidence="2">
    <location>
        <begin position="329"/>
        <end position="346"/>
    </location>
</feature>
<accession>A0A5B0QHR3</accession>
<comment type="caution">
    <text evidence="3">The sequence shown here is derived from an EMBL/GenBank/DDBJ whole genome shotgun (WGS) entry which is preliminary data.</text>
</comment>
<feature type="compositionally biased region" description="Polar residues" evidence="2">
    <location>
        <begin position="160"/>
        <end position="169"/>
    </location>
</feature>
<feature type="region of interest" description="Disordered" evidence="2">
    <location>
        <begin position="329"/>
        <end position="354"/>
    </location>
</feature>
<dbReference type="AlphaFoldDB" id="A0A5B0QHR3"/>
<feature type="coiled-coil region" evidence="1">
    <location>
        <begin position="793"/>
        <end position="853"/>
    </location>
</feature>
<feature type="compositionally biased region" description="Polar residues" evidence="2">
    <location>
        <begin position="476"/>
        <end position="502"/>
    </location>
</feature>
<feature type="compositionally biased region" description="Basic and acidic residues" evidence="2">
    <location>
        <begin position="177"/>
        <end position="199"/>
    </location>
</feature>
<protein>
    <submittedName>
        <fullName evidence="3">Uncharacterized protein</fullName>
    </submittedName>
</protein>
<feature type="compositionally biased region" description="Polar residues" evidence="2">
    <location>
        <begin position="723"/>
        <end position="734"/>
    </location>
</feature>
<evidence type="ECO:0000256" key="2">
    <source>
        <dbReference type="SAM" id="MobiDB-lite"/>
    </source>
</evidence>
<feature type="region of interest" description="Disordered" evidence="2">
    <location>
        <begin position="474"/>
        <end position="515"/>
    </location>
</feature>
<keyword evidence="1" id="KW-0175">Coiled coil</keyword>
<feature type="compositionally biased region" description="Polar residues" evidence="2">
    <location>
        <begin position="242"/>
        <end position="261"/>
    </location>
</feature>
<evidence type="ECO:0000256" key="1">
    <source>
        <dbReference type="SAM" id="Coils"/>
    </source>
</evidence>
<feature type="compositionally biased region" description="Polar residues" evidence="2">
    <location>
        <begin position="1"/>
        <end position="39"/>
    </location>
</feature>
<feature type="region of interest" description="Disordered" evidence="2">
    <location>
        <begin position="683"/>
        <end position="770"/>
    </location>
</feature>
<feature type="region of interest" description="Disordered" evidence="2">
    <location>
        <begin position="76"/>
        <end position="223"/>
    </location>
</feature>
<gene>
    <name evidence="3" type="ORF">PGT21_001454</name>
</gene>
<organism evidence="3 4">
    <name type="scientific">Puccinia graminis f. sp. tritici</name>
    <dbReference type="NCBI Taxonomy" id="56615"/>
    <lineage>
        <taxon>Eukaryota</taxon>
        <taxon>Fungi</taxon>
        <taxon>Dikarya</taxon>
        <taxon>Basidiomycota</taxon>
        <taxon>Pucciniomycotina</taxon>
        <taxon>Pucciniomycetes</taxon>
        <taxon>Pucciniales</taxon>
        <taxon>Pucciniaceae</taxon>
        <taxon>Puccinia</taxon>
    </lineage>
</organism>
<feature type="compositionally biased region" description="Basic and acidic residues" evidence="2">
    <location>
        <begin position="111"/>
        <end position="120"/>
    </location>
</feature>
<feature type="region of interest" description="Disordered" evidence="2">
    <location>
        <begin position="436"/>
        <end position="461"/>
    </location>
</feature>
<proteinExistence type="predicted"/>
<dbReference type="EMBL" id="VSWC01000015">
    <property type="protein sequence ID" value="KAA1112543.1"/>
    <property type="molecule type" value="Genomic_DNA"/>
</dbReference>
<dbReference type="Proteomes" id="UP000324748">
    <property type="component" value="Unassembled WGS sequence"/>
</dbReference>
<name>A0A5B0QHR3_PUCGR</name>
<feature type="region of interest" description="Disordered" evidence="2">
    <location>
        <begin position="1"/>
        <end position="51"/>
    </location>
</feature>
<feature type="compositionally biased region" description="Polar residues" evidence="2">
    <location>
        <begin position="121"/>
        <end position="139"/>
    </location>
</feature>